<dbReference type="InterPro" id="IPR003594">
    <property type="entry name" value="HATPase_dom"/>
</dbReference>
<dbReference type="Gene3D" id="3.30.565.10">
    <property type="entry name" value="Histidine kinase-like ATPase, C-terminal domain"/>
    <property type="match status" value="1"/>
</dbReference>
<evidence type="ECO:0000313" key="4">
    <source>
        <dbReference type="EMBL" id="MEX5718792.1"/>
    </source>
</evidence>
<dbReference type="InterPro" id="IPR036890">
    <property type="entry name" value="HATPase_C_sf"/>
</dbReference>
<name>A0ABV3XDZ1_9ACTN</name>
<keyword evidence="1" id="KW-0418">Kinase</keyword>
<comment type="caution">
    <text evidence="4">The sequence shown here is derived from an EMBL/GenBank/DDBJ whole genome shotgun (WGS) entry which is preliminary data.</text>
</comment>
<dbReference type="SUPFAM" id="SSF55874">
    <property type="entry name" value="ATPase domain of HSP90 chaperone/DNA topoisomerase II/histidine kinase"/>
    <property type="match status" value="1"/>
</dbReference>
<evidence type="ECO:0000259" key="3">
    <source>
        <dbReference type="Pfam" id="PF13581"/>
    </source>
</evidence>
<dbReference type="EMBL" id="JBFNXQ010000027">
    <property type="protein sequence ID" value="MEX5718792.1"/>
    <property type="molecule type" value="Genomic_DNA"/>
</dbReference>
<keyword evidence="1" id="KW-0723">Serine/threonine-protein kinase</keyword>
<sequence>MRATSRTPVVRQAGFPRGGRGSCAWSGDPPWWPRTRRPRPRKWAHASRLSRRLLRDSGHGRIVREQPPEIVTSAGTSARPRRTPARRRREWRLPTVPSSVRGMRQELRGFLDDTAWPADVVEDLVLAASEAANNAVEHAQPPTEPFFDVCAAVDDDAVTIVVRDRGAWRQPTSPSVRGRGLAMMRALADTTVTTGPHGTTVTIRRRRAGPPAPAQHGRAS</sequence>
<dbReference type="PANTHER" id="PTHR35526">
    <property type="entry name" value="ANTI-SIGMA-F FACTOR RSBW-RELATED"/>
    <property type="match status" value="1"/>
</dbReference>
<dbReference type="CDD" id="cd16936">
    <property type="entry name" value="HATPase_RsbW-like"/>
    <property type="match status" value="1"/>
</dbReference>
<evidence type="ECO:0000256" key="1">
    <source>
        <dbReference type="ARBA" id="ARBA00022527"/>
    </source>
</evidence>
<evidence type="ECO:0000256" key="2">
    <source>
        <dbReference type="SAM" id="MobiDB-lite"/>
    </source>
</evidence>
<keyword evidence="5" id="KW-1185">Reference proteome</keyword>
<gene>
    <name evidence="4" type="ORF">ABQ292_10520</name>
</gene>
<dbReference type="InterPro" id="IPR050267">
    <property type="entry name" value="Anti-sigma-factor_SerPK"/>
</dbReference>
<evidence type="ECO:0000313" key="5">
    <source>
        <dbReference type="Proteomes" id="UP001560045"/>
    </source>
</evidence>
<feature type="domain" description="Histidine kinase/HSP90-like ATPase" evidence="3">
    <location>
        <begin position="95"/>
        <end position="204"/>
    </location>
</feature>
<dbReference type="Proteomes" id="UP001560045">
    <property type="component" value="Unassembled WGS sequence"/>
</dbReference>
<dbReference type="GO" id="GO:0005524">
    <property type="term" value="F:ATP binding"/>
    <property type="evidence" value="ECO:0007669"/>
    <property type="project" value="UniProtKB-KW"/>
</dbReference>
<accession>A0ABV3XDZ1</accession>
<protein>
    <submittedName>
        <fullName evidence="4">ATP-binding protein</fullName>
    </submittedName>
</protein>
<feature type="region of interest" description="Disordered" evidence="2">
    <location>
        <begin position="1"/>
        <end position="40"/>
    </location>
</feature>
<dbReference type="Pfam" id="PF13581">
    <property type="entry name" value="HATPase_c_2"/>
    <property type="match status" value="1"/>
</dbReference>
<feature type="compositionally biased region" description="Basic residues" evidence="2">
    <location>
        <begin position="79"/>
        <end position="90"/>
    </location>
</feature>
<reference evidence="4 5" key="1">
    <citation type="submission" date="2024-06" db="EMBL/GenBank/DDBJ databases">
        <title>Draft genome sequence of Geodermatophilus badlandi, a novel member of the Geodermatophilaceae isolated from badland sedimentary rocks in the Red desert, Wyoming, USA.</title>
        <authorList>
            <person name="Ben Tekaya S."/>
            <person name="Nouioui I."/>
            <person name="Flores G.M."/>
            <person name="Shaal M.N."/>
            <person name="Bredoire F."/>
            <person name="Basile F."/>
            <person name="Van Diepen L."/>
            <person name="Ward N.L."/>
        </authorList>
    </citation>
    <scope>NUCLEOTIDE SEQUENCE [LARGE SCALE GENOMIC DNA]</scope>
    <source>
        <strain evidence="4 5">WL48A</strain>
    </source>
</reference>
<keyword evidence="4" id="KW-0547">Nucleotide-binding</keyword>
<dbReference type="PANTHER" id="PTHR35526:SF3">
    <property type="entry name" value="ANTI-SIGMA-F FACTOR RSBW"/>
    <property type="match status" value="1"/>
</dbReference>
<keyword evidence="4" id="KW-0067">ATP-binding</keyword>
<keyword evidence="1" id="KW-0808">Transferase</keyword>
<feature type="compositionally biased region" description="Basic and acidic residues" evidence="2">
    <location>
        <begin position="57"/>
        <end position="67"/>
    </location>
</feature>
<dbReference type="RefSeq" id="WP_369205997.1">
    <property type="nucleotide sequence ID" value="NZ_JBFNXQ010000027.1"/>
</dbReference>
<organism evidence="4 5">
    <name type="scientific">Geodermatophilus maliterrae</name>
    <dbReference type="NCBI Taxonomy" id="3162531"/>
    <lineage>
        <taxon>Bacteria</taxon>
        <taxon>Bacillati</taxon>
        <taxon>Actinomycetota</taxon>
        <taxon>Actinomycetes</taxon>
        <taxon>Geodermatophilales</taxon>
        <taxon>Geodermatophilaceae</taxon>
        <taxon>Geodermatophilus</taxon>
    </lineage>
</organism>
<proteinExistence type="predicted"/>
<feature type="region of interest" description="Disordered" evidence="2">
    <location>
        <begin position="57"/>
        <end position="90"/>
    </location>
</feature>